<organism evidence="2 3">
    <name type="scientific">Knipowitschia caucasica</name>
    <name type="common">Caucasian dwarf goby</name>
    <name type="synonym">Pomatoschistus caucasicus</name>
    <dbReference type="NCBI Taxonomy" id="637954"/>
    <lineage>
        <taxon>Eukaryota</taxon>
        <taxon>Metazoa</taxon>
        <taxon>Chordata</taxon>
        <taxon>Craniata</taxon>
        <taxon>Vertebrata</taxon>
        <taxon>Euteleostomi</taxon>
        <taxon>Actinopterygii</taxon>
        <taxon>Neopterygii</taxon>
        <taxon>Teleostei</taxon>
        <taxon>Neoteleostei</taxon>
        <taxon>Acanthomorphata</taxon>
        <taxon>Gobiaria</taxon>
        <taxon>Gobiiformes</taxon>
        <taxon>Gobioidei</taxon>
        <taxon>Gobiidae</taxon>
        <taxon>Gobiinae</taxon>
        <taxon>Knipowitschia</taxon>
    </lineage>
</organism>
<protein>
    <submittedName>
        <fullName evidence="2">Uncharacterized protein</fullName>
    </submittedName>
</protein>
<gene>
    <name evidence="2" type="ORF">KC01_LOCUS21213</name>
</gene>
<name>A0AAV2KTD2_KNICA</name>
<keyword evidence="3" id="KW-1185">Reference proteome</keyword>
<evidence type="ECO:0000256" key="1">
    <source>
        <dbReference type="SAM" id="MobiDB-lite"/>
    </source>
</evidence>
<evidence type="ECO:0000313" key="2">
    <source>
        <dbReference type="EMBL" id="CAL1591878.1"/>
    </source>
</evidence>
<evidence type="ECO:0000313" key="3">
    <source>
        <dbReference type="Proteomes" id="UP001497482"/>
    </source>
</evidence>
<reference evidence="2 3" key="1">
    <citation type="submission" date="2024-04" db="EMBL/GenBank/DDBJ databases">
        <authorList>
            <person name="Waldvogel A.-M."/>
            <person name="Schoenle A."/>
        </authorList>
    </citation>
    <scope>NUCLEOTIDE SEQUENCE [LARGE SCALE GENOMIC DNA]</scope>
</reference>
<accession>A0AAV2KTD2</accession>
<proteinExistence type="predicted"/>
<dbReference type="Proteomes" id="UP001497482">
    <property type="component" value="Chromosome 2"/>
</dbReference>
<feature type="region of interest" description="Disordered" evidence="1">
    <location>
        <begin position="87"/>
        <end position="115"/>
    </location>
</feature>
<dbReference type="EMBL" id="OZ035824">
    <property type="protein sequence ID" value="CAL1591878.1"/>
    <property type="molecule type" value="Genomic_DNA"/>
</dbReference>
<feature type="compositionally biased region" description="Basic residues" evidence="1">
    <location>
        <begin position="104"/>
        <end position="115"/>
    </location>
</feature>
<sequence length="115" mass="13160">MEASPITLTLNPPAFSLPFPHYNSAILLIYLLTTTPLPHFHKPHHRASPPDYTPLSPPHYLRTPRLQNFGIPILSLRSTVHWKFNTHSHLQTSPPTDPSTYPHRIIRRHSTSPSH</sequence>
<dbReference type="AlphaFoldDB" id="A0AAV2KTD2"/>